<evidence type="ECO:0000313" key="4">
    <source>
        <dbReference type="Proteomes" id="UP001149142"/>
    </source>
</evidence>
<accession>A0ABT4S0J9</accession>
<feature type="compositionally biased region" description="Basic and acidic residues" evidence="1">
    <location>
        <begin position="530"/>
        <end position="547"/>
    </location>
</feature>
<dbReference type="EMBL" id="JAPFGC010000002">
    <property type="protein sequence ID" value="MDA0177306.1"/>
    <property type="molecule type" value="Genomic_DNA"/>
</dbReference>
<keyword evidence="4" id="KW-1185">Reference proteome</keyword>
<feature type="signal peptide" evidence="2">
    <location>
        <begin position="1"/>
        <end position="24"/>
    </location>
</feature>
<dbReference type="Proteomes" id="UP001149142">
    <property type="component" value="Unassembled WGS sequence"/>
</dbReference>
<evidence type="ECO:0000256" key="2">
    <source>
        <dbReference type="SAM" id="SignalP"/>
    </source>
</evidence>
<protein>
    <submittedName>
        <fullName evidence="3">Uncharacterized protein</fullName>
    </submittedName>
</protein>
<comment type="caution">
    <text evidence="3">The sequence shown here is derived from an EMBL/GenBank/DDBJ whole genome shotgun (WGS) entry which is preliminary data.</text>
</comment>
<feature type="chain" id="PRO_5046785612" evidence="2">
    <location>
        <begin position="25"/>
        <end position="571"/>
    </location>
</feature>
<keyword evidence="2" id="KW-0732">Signal</keyword>
<proteinExistence type="predicted"/>
<evidence type="ECO:0000313" key="3">
    <source>
        <dbReference type="EMBL" id="MDA0177306.1"/>
    </source>
</evidence>
<sequence>MKKNTRFNGFLVALFFCFSTQIFAQVGVGTTTPRGALDISSSDQGFIPPQVALTALNVAAPVVNPQGGALTPGTTVWNTNTAGAIPNNVSPGMYYWDGTRWVSLAGSPGGLDWSIIGNGGIDGGVTGVTGVTATQGTHFIGTYDATNFDIRTSGLHAARVSSLGEFFIGALETVLPGDLMNGVSEGNAVFPWAINGYTDQDGAGVYGRVSGGTTNYGAVQGEYSGTGTNSAGVRGIIESTIGGVNNTTAPSAVKGDLFFNGGSFSGQDYSYAIFGGTLANSGRRVGGVHGWNLANTEYGILGYERSNGNNVAVLGSGNYSNSAYRIGSSNELNTSTGLAIQGGFLGGHVKGNEIGFITKGDKIGQYTDGLQVSTKAYAVVKKDKNNRKTSTYASTSTTIDISTKGTGKLVNGEAYISFKDNFSSLVDQTKPIIVTASPMGESNGVYVAEVTDKGFKIKENNNGNSNTNFYWIAIGEQVNTDSIEIPKEILDSKFDDNLDSFLTIDESAADGQTSKAMWWNGNALEFGDLAPREKGEAEGKISEEYNTGRKGKRTPKKENLRASQLKKLQKN</sequence>
<reference evidence="3" key="1">
    <citation type="submission" date="2022-11" db="EMBL/GenBank/DDBJ databases">
        <title>Refractory cell wall polysaccharides provide important carbon source for microbial heterotrophs in the hadal ocean.</title>
        <authorList>
            <person name="Zhu X."/>
        </authorList>
    </citation>
    <scope>NUCLEOTIDE SEQUENCE</scope>
    <source>
        <strain evidence="3">MTRN7</strain>
    </source>
</reference>
<gene>
    <name evidence="3" type="ORF">OOZ35_07380</name>
</gene>
<organism evidence="3 4">
    <name type="scientific">Mesoflavibacter profundi</name>
    <dbReference type="NCBI Taxonomy" id="2708110"/>
    <lineage>
        <taxon>Bacteria</taxon>
        <taxon>Pseudomonadati</taxon>
        <taxon>Bacteroidota</taxon>
        <taxon>Flavobacteriia</taxon>
        <taxon>Flavobacteriales</taxon>
        <taxon>Flavobacteriaceae</taxon>
        <taxon>Mesoflavibacter</taxon>
    </lineage>
</organism>
<feature type="region of interest" description="Disordered" evidence="1">
    <location>
        <begin position="530"/>
        <end position="571"/>
    </location>
</feature>
<dbReference type="RefSeq" id="WP_270005399.1">
    <property type="nucleotide sequence ID" value="NZ_JAPFGC010000002.1"/>
</dbReference>
<evidence type="ECO:0000256" key="1">
    <source>
        <dbReference type="SAM" id="MobiDB-lite"/>
    </source>
</evidence>
<name>A0ABT4S0J9_9FLAO</name>